<evidence type="ECO:0000313" key="2">
    <source>
        <dbReference type="Proteomes" id="UP000214880"/>
    </source>
</evidence>
<accession>A0A1G9L7V2</accession>
<name>A0A1G9L7V2_9FIRM</name>
<evidence type="ECO:0008006" key="3">
    <source>
        <dbReference type="Google" id="ProtNLM"/>
    </source>
</evidence>
<dbReference type="EMBL" id="FNHB01000001">
    <property type="protein sequence ID" value="SDL57655.1"/>
    <property type="molecule type" value="Genomic_DNA"/>
</dbReference>
<sequence>MPKLYPILILALVTVSIALFVNHPLNSSVQPLDLPARPDYRQRIVLVPLDSRPPCTSFVVELANIAGIEIITPPTSLLDRYKTAGNTLALRNWLQQTIKTADAAIVSIDMLVHGGLLASRESAANSEDIQAVVSLLTAIRQDRPEFPIYAFSIIPRLLIADHPYTAPYKHSMLKYSTLKEQIYTFENPVDIQEMEILEQQLPGELITNYQSLFRQNTALNLLLIDLAQKNVLTGLILGQDDGQPFGLPNIARRQLSHFVSRQSGLSDKVSIATGADELALTIAGQIAARLNNYHPKIFVAYSDDLAAQTVMPYMPNSVGVTVNEKIQLAGGIQVDRLDDADFVLFVHIGTKKNKHTTVPAAAAAVKNLIQQGYPVAVVDLSENFSASETIFLALLQKNTELNRLIAYAGWNTASNAIGTAVTQATIFTAALSAPKNTGELFQLYQDNLEFLTARFLDDWYYLKEVQPAFNSRLQATGINPYHLGVHYAATANTLQRIMHNKSRQLLHSKAYQAPFTVHTPQGPVNLTVTALKLQTHLPWERTFELYLKPQITLSVINSN</sequence>
<keyword evidence="2" id="KW-1185">Reference proteome</keyword>
<dbReference type="RefSeq" id="WP_092067494.1">
    <property type="nucleotide sequence ID" value="NZ_FNHB01000001.1"/>
</dbReference>
<dbReference type="InterPro" id="IPR025394">
    <property type="entry name" value="DUF4127"/>
</dbReference>
<gene>
    <name evidence="1" type="ORF">SAMN04488502_101256</name>
</gene>
<reference evidence="1 2" key="1">
    <citation type="submission" date="2016-10" db="EMBL/GenBank/DDBJ databases">
        <authorList>
            <person name="de Groot N.N."/>
        </authorList>
    </citation>
    <scope>NUCLEOTIDE SEQUENCE [LARGE SCALE GENOMIC DNA]</scope>
    <source>
        <strain evidence="1 2">DSM 1736</strain>
    </source>
</reference>
<dbReference type="AlphaFoldDB" id="A0A1G9L7V2"/>
<dbReference type="Proteomes" id="UP000214880">
    <property type="component" value="Unassembled WGS sequence"/>
</dbReference>
<dbReference type="STRING" id="146817.SAMN04488502_101256"/>
<protein>
    <recommendedName>
        <fullName evidence="3">DUF4127 family protein</fullName>
    </recommendedName>
</protein>
<proteinExistence type="predicted"/>
<dbReference type="Pfam" id="PF13552">
    <property type="entry name" value="DUF4127"/>
    <property type="match status" value="1"/>
</dbReference>
<organism evidence="1 2">
    <name type="scientific">Dendrosporobacter quercicolus</name>
    <dbReference type="NCBI Taxonomy" id="146817"/>
    <lineage>
        <taxon>Bacteria</taxon>
        <taxon>Bacillati</taxon>
        <taxon>Bacillota</taxon>
        <taxon>Negativicutes</taxon>
        <taxon>Selenomonadales</taxon>
        <taxon>Sporomusaceae</taxon>
        <taxon>Dendrosporobacter</taxon>
    </lineage>
</organism>
<evidence type="ECO:0000313" key="1">
    <source>
        <dbReference type="EMBL" id="SDL57655.1"/>
    </source>
</evidence>
<dbReference type="OrthoDB" id="9789552at2"/>